<feature type="compositionally biased region" description="Low complexity" evidence="1">
    <location>
        <begin position="245"/>
        <end position="270"/>
    </location>
</feature>
<reference evidence="2" key="1">
    <citation type="journal article" date="2023" name="Mol. Phylogenet. Evol.">
        <title>Genome-scale phylogeny and comparative genomics of the fungal order Sordariales.</title>
        <authorList>
            <person name="Hensen N."/>
            <person name="Bonometti L."/>
            <person name="Westerberg I."/>
            <person name="Brannstrom I.O."/>
            <person name="Guillou S."/>
            <person name="Cros-Aarteil S."/>
            <person name="Calhoun S."/>
            <person name="Haridas S."/>
            <person name="Kuo A."/>
            <person name="Mondo S."/>
            <person name="Pangilinan J."/>
            <person name="Riley R."/>
            <person name="LaButti K."/>
            <person name="Andreopoulos B."/>
            <person name="Lipzen A."/>
            <person name="Chen C."/>
            <person name="Yan M."/>
            <person name="Daum C."/>
            <person name="Ng V."/>
            <person name="Clum A."/>
            <person name="Steindorff A."/>
            <person name="Ohm R.A."/>
            <person name="Martin F."/>
            <person name="Silar P."/>
            <person name="Natvig D.O."/>
            <person name="Lalanne C."/>
            <person name="Gautier V."/>
            <person name="Ament-Velasquez S.L."/>
            <person name="Kruys A."/>
            <person name="Hutchinson M.I."/>
            <person name="Powell A.J."/>
            <person name="Barry K."/>
            <person name="Miller A.N."/>
            <person name="Grigoriev I.V."/>
            <person name="Debuchy R."/>
            <person name="Gladieux P."/>
            <person name="Hiltunen Thoren M."/>
            <person name="Johannesson H."/>
        </authorList>
    </citation>
    <scope>NUCLEOTIDE SEQUENCE</scope>
    <source>
        <strain evidence="2">PSN324</strain>
    </source>
</reference>
<evidence type="ECO:0000313" key="3">
    <source>
        <dbReference type="Proteomes" id="UP001321749"/>
    </source>
</evidence>
<dbReference type="AlphaFoldDB" id="A0AAV9HDP6"/>
<reference evidence="2" key="2">
    <citation type="submission" date="2023-06" db="EMBL/GenBank/DDBJ databases">
        <authorList>
            <consortium name="Lawrence Berkeley National Laboratory"/>
            <person name="Mondo S.J."/>
            <person name="Hensen N."/>
            <person name="Bonometti L."/>
            <person name="Westerberg I."/>
            <person name="Brannstrom I.O."/>
            <person name="Guillou S."/>
            <person name="Cros-Aarteil S."/>
            <person name="Calhoun S."/>
            <person name="Haridas S."/>
            <person name="Kuo A."/>
            <person name="Pangilinan J."/>
            <person name="Riley R."/>
            <person name="Labutti K."/>
            <person name="Andreopoulos B."/>
            <person name="Lipzen A."/>
            <person name="Chen C."/>
            <person name="Yanf M."/>
            <person name="Daum C."/>
            <person name="Ng V."/>
            <person name="Clum A."/>
            <person name="Steindorff A."/>
            <person name="Ohm R."/>
            <person name="Martin F."/>
            <person name="Silar P."/>
            <person name="Natvig D."/>
            <person name="Lalanne C."/>
            <person name="Gautier V."/>
            <person name="Ament-Velasquez S.L."/>
            <person name="Kruys A."/>
            <person name="Hutchinson M.I."/>
            <person name="Powell A.J."/>
            <person name="Barry K."/>
            <person name="Miller A.N."/>
            <person name="Grigoriev I.V."/>
            <person name="Debuchy R."/>
            <person name="Gladieux P."/>
            <person name="Thoren M.H."/>
            <person name="Johannesson H."/>
        </authorList>
    </citation>
    <scope>NUCLEOTIDE SEQUENCE</scope>
    <source>
        <strain evidence="2">PSN324</strain>
    </source>
</reference>
<gene>
    <name evidence="2" type="ORF">QBC42DRAFT_256139</name>
</gene>
<proteinExistence type="predicted"/>
<evidence type="ECO:0000313" key="2">
    <source>
        <dbReference type="EMBL" id="KAK4457648.1"/>
    </source>
</evidence>
<feature type="region of interest" description="Disordered" evidence="1">
    <location>
        <begin position="238"/>
        <end position="270"/>
    </location>
</feature>
<accession>A0AAV9HDP6</accession>
<sequence length="270" mass="27662">MLPWNCLYSTSKVSGTKTSGHNKTLQSKLGLGGLGRQTVGRHRRHGGCDVIAQVDDDLSVGNVSRRQRLDTAAGVGIPGLIEQRDQPVALVAQGGNVVLENLKVLDLHFHSRDGGPAVVCAVGVGALVDGFTGGMFGFTGLSGLSCFCCFLCCGNAFPADDSNEFVQPAHDVSKEDMIKLARLSHSFQVSSSLFTIAFLFELVPAISELGNDAIFTDAIAARATNVVADTAATDIPDAGAGSGAGASTEAGTEVGATTDDTAAGATECSG</sequence>
<keyword evidence="3" id="KW-1185">Reference proteome</keyword>
<organism evidence="2 3">
    <name type="scientific">Cladorrhinum samala</name>
    <dbReference type="NCBI Taxonomy" id="585594"/>
    <lineage>
        <taxon>Eukaryota</taxon>
        <taxon>Fungi</taxon>
        <taxon>Dikarya</taxon>
        <taxon>Ascomycota</taxon>
        <taxon>Pezizomycotina</taxon>
        <taxon>Sordariomycetes</taxon>
        <taxon>Sordariomycetidae</taxon>
        <taxon>Sordariales</taxon>
        <taxon>Podosporaceae</taxon>
        <taxon>Cladorrhinum</taxon>
    </lineage>
</organism>
<protein>
    <submittedName>
        <fullName evidence="2">Uncharacterized protein</fullName>
    </submittedName>
</protein>
<name>A0AAV9HDP6_9PEZI</name>
<evidence type="ECO:0000256" key="1">
    <source>
        <dbReference type="SAM" id="MobiDB-lite"/>
    </source>
</evidence>
<dbReference type="EMBL" id="MU865104">
    <property type="protein sequence ID" value="KAK4457648.1"/>
    <property type="molecule type" value="Genomic_DNA"/>
</dbReference>
<dbReference type="Proteomes" id="UP001321749">
    <property type="component" value="Unassembled WGS sequence"/>
</dbReference>
<comment type="caution">
    <text evidence="2">The sequence shown here is derived from an EMBL/GenBank/DDBJ whole genome shotgun (WGS) entry which is preliminary data.</text>
</comment>